<dbReference type="AlphaFoldDB" id="A0AAV0ER47"/>
<keyword evidence="13" id="KW-1185">Reference proteome</keyword>
<evidence type="ECO:0000313" key="12">
    <source>
        <dbReference type="EMBL" id="CAH9125628.1"/>
    </source>
</evidence>
<dbReference type="GO" id="GO:0051301">
    <property type="term" value="P:cell division"/>
    <property type="evidence" value="ECO:0007669"/>
    <property type="project" value="UniProtKB-UniRule"/>
</dbReference>
<feature type="coiled-coil region" evidence="9">
    <location>
        <begin position="456"/>
        <end position="515"/>
    </location>
</feature>
<evidence type="ECO:0000256" key="2">
    <source>
        <dbReference type="ARBA" id="ARBA00022454"/>
    </source>
</evidence>
<comment type="function">
    <text evidence="8">Acts as a component of the essential kinetochore-associated NDC80 complex, which is required for chromosome segregation and spindle checkpoint activity.</text>
</comment>
<dbReference type="GO" id="GO:0051315">
    <property type="term" value="P:attachment of mitotic spindle microtubules to kinetochore"/>
    <property type="evidence" value="ECO:0007669"/>
    <property type="project" value="UniProtKB-UniRule"/>
</dbReference>
<evidence type="ECO:0000256" key="1">
    <source>
        <dbReference type="ARBA" id="ARBA00007050"/>
    </source>
</evidence>
<keyword evidence="7 8" id="KW-0137">Centromere</keyword>
<feature type="coiled-coil region" evidence="9">
    <location>
        <begin position="286"/>
        <end position="394"/>
    </location>
</feature>
<evidence type="ECO:0000259" key="11">
    <source>
        <dbReference type="Pfam" id="PF03801"/>
    </source>
</evidence>
<keyword evidence="5 9" id="KW-0175">Coiled coil</keyword>
<comment type="subunit">
    <text evidence="8">Component of the NDC80 complex.</text>
</comment>
<dbReference type="PANTHER" id="PTHR46681:SF1">
    <property type="entry name" value="KINETOCHORE PROTEIN NDC80 HOMOLOG"/>
    <property type="match status" value="1"/>
</dbReference>
<gene>
    <name evidence="12" type="ORF">CEPIT_LOCUS26908</name>
</gene>
<evidence type="ECO:0000256" key="9">
    <source>
        <dbReference type="SAM" id="Coils"/>
    </source>
</evidence>
<comment type="subcellular location">
    <subcellularLocation>
        <location evidence="8">Chromosome</location>
        <location evidence="8">Centromere</location>
        <location evidence="8">Kinetochore</location>
    </subcellularLocation>
    <subcellularLocation>
        <location evidence="8">Nucleus</location>
    </subcellularLocation>
</comment>
<evidence type="ECO:0000256" key="4">
    <source>
        <dbReference type="ARBA" id="ARBA00022776"/>
    </source>
</evidence>
<evidence type="ECO:0000256" key="10">
    <source>
        <dbReference type="SAM" id="MobiDB-lite"/>
    </source>
</evidence>
<evidence type="ECO:0000256" key="3">
    <source>
        <dbReference type="ARBA" id="ARBA00022618"/>
    </source>
</evidence>
<name>A0AAV0ER47_9ASTE</name>
<sequence>MRGSFRHPGGRESTAPDRRPPPPTPTADSSSDAWQMSSCGNRDSDGSFASFASFASSRPSSSFDVNPRPPVVHVTDRNYQAFAIRAVNDFLAAHSLPFSLKPPYPTANSITETVKFILSQFGVPTTKSQKIEDDFQALLKSLKCPIKLNRSVLRAPGTPHIWPNLLAVLHWLVQILMYDDHQLNSSQNQLIVLENRMFRYFVQTYMHFIRGEDDEVKILDARIKQEMMGEKQRIVDEANTLERMGQKLEEELEGMKARPSERQALEAEKTVLELDVKKFHDMIEKLEGYKAEMRGLLEKKEKALEVKIAEKDRICVENEELKRSVEEQGINARDAERMKRELQALEGIIAEIEDARNKWEEKGWELDSMMEHNLEKLEQLMIECNQAMRRLKLGKELHYQLEAKGSSLEEVLGVDYKSILKPALAFLEEEIKKSSMEKLEALISLQQLSVDRTTKIESKKNHLTSLQAHIDEVEGQPERIQRETLEITSRCASEAKKMAENIEAEGQRIELVEKEASAFLNALNAKLQEVTIQSEKEVQDCARQLFATLDSLSKYKEYVASKAAVMRNGLLETASTIANLHKGVSLVQSNE</sequence>
<evidence type="ECO:0000256" key="7">
    <source>
        <dbReference type="ARBA" id="ARBA00023328"/>
    </source>
</evidence>
<evidence type="ECO:0000256" key="5">
    <source>
        <dbReference type="ARBA" id="ARBA00023054"/>
    </source>
</evidence>
<comment type="caution">
    <text evidence="12">The sequence shown here is derived from an EMBL/GenBank/DDBJ whole genome shotgun (WGS) entry which is preliminary data.</text>
</comment>
<evidence type="ECO:0000313" key="13">
    <source>
        <dbReference type="Proteomes" id="UP001152523"/>
    </source>
</evidence>
<proteinExistence type="inferred from homology"/>
<evidence type="ECO:0000256" key="8">
    <source>
        <dbReference type="RuleBase" id="RU368072"/>
    </source>
</evidence>
<dbReference type="PANTHER" id="PTHR46681">
    <property type="entry name" value="KINETOCHORE PROTEIN NDC80 HOMOLOG"/>
    <property type="match status" value="1"/>
</dbReference>
<comment type="similarity">
    <text evidence="1 8">Belongs to the NDC80/HEC1 family.</text>
</comment>
<feature type="domain" description="Kinetochore protein Ndc80 CH" evidence="11">
    <location>
        <begin position="52"/>
        <end position="178"/>
    </location>
</feature>
<dbReference type="EMBL" id="CAMAPF010000938">
    <property type="protein sequence ID" value="CAH9125628.1"/>
    <property type="molecule type" value="Genomic_DNA"/>
</dbReference>
<dbReference type="Pfam" id="PF03801">
    <property type="entry name" value="Ndc80_HEC"/>
    <property type="match status" value="1"/>
</dbReference>
<keyword evidence="4 8" id="KW-0498">Mitosis</keyword>
<dbReference type="Gene3D" id="1.10.418.30">
    <property type="entry name" value="Ncd80 complex, Ncd80 subunit"/>
    <property type="match status" value="1"/>
</dbReference>
<keyword evidence="8" id="KW-0539">Nucleus</keyword>
<dbReference type="Proteomes" id="UP001152523">
    <property type="component" value="Unassembled WGS sequence"/>
</dbReference>
<keyword evidence="6 8" id="KW-0131">Cell cycle</keyword>
<dbReference type="GO" id="GO:0005634">
    <property type="term" value="C:nucleus"/>
    <property type="evidence" value="ECO:0007669"/>
    <property type="project" value="UniProtKB-SubCell"/>
</dbReference>
<dbReference type="InterPro" id="IPR055307">
    <property type="entry name" value="NDC80_plants"/>
</dbReference>
<accession>A0AAV0ER47</accession>
<dbReference type="InterPro" id="IPR055260">
    <property type="entry name" value="Ndc80_CH"/>
</dbReference>
<feature type="region of interest" description="Disordered" evidence="10">
    <location>
        <begin position="1"/>
        <end position="41"/>
    </location>
</feature>
<dbReference type="InterPro" id="IPR038273">
    <property type="entry name" value="Ndc80_sf"/>
</dbReference>
<feature type="coiled-coil region" evidence="9">
    <location>
        <begin position="231"/>
        <end position="258"/>
    </location>
</feature>
<reference evidence="12" key="1">
    <citation type="submission" date="2022-07" db="EMBL/GenBank/DDBJ databases">
        <authorList>
            <person name="Macas J."/>
            <person name="Novak P."/>
            <person name="Neumann P."/>
        </authorList>
    </citation>
    <scope>NUCLEOTIDE SEQUENCE</scope>
</reference>
<keyword evidence="3 8" id="KW-0132">Cell division</keyword>
<keyword evidence="8" id="KW-0995">Kinetochore</keyword>
<protein>
    <recommendedName>
        <fullName evidence="8">Kinetochore protein NDC80</fullName>
    </recommendedName>
</protein>
<evidence type="ECO:0000256" key="6">
    <source>
        <dbReference type="ARBA" id="ARBA00023306"/>
    </source>
</evidence>
<organism evidence="12 13">
    <name type="scientific">Cuscuta epithymum</name>
    <dbReference type="NCBI Taxonomy" id="186058"/>
    <lineage>
        <taxon>Eukaryota</taxon>
        <taxon>Viridiplantae</taxon>
        <taxon>Streptophyta</taxon>
        <taxon>Embryophyta</taxon>
        <taxon>Tracheophyta</taxon>
        <taxon>Spermatophyta</taxon>
        <taxon>Magnoliopsida</taxon>
        <taxon>eudicotyledons</taxon>
        <taxon>Gunneridae</taxon>
        <taxon>Pentapetalae</taxon>
        <taxon>asterids</taxon>
        <taxon>lamiids</taxon>
        <taxon>Solanales</taxon>
        <taxon>Convolvulaceae</taxon>
        <taxon>Cuscuteae</taxon>
        <taxon>Cuscuta</taxon>
        <taxon>Cuscuta subgen. Cuscuta</taxon>
    </lineage>
</organism>
<keyword evidence="2 8" id="KW-0158">Chromosome</keyword>
<dbReference type="GO" id="GO:0031262">
    <property type="term" value="C:Ndc80 complex"/>
    <property type="evidence" value="ECO:0007669"/>
    <property type="project" value="UniProtKB-UniRule"/>
</dbReference>